<dbReference type="InterPro" id="IPR050483">
    <property type="entry name" value="CoA-transferase_III_domain"/>
</dbReference>
<gene>
    <name evidence="2" type="ORF">DAMNIGENAA_25090</name>
</gene>
<dbReference type="Pfam" id="PF02515">
    <property type="entry name" value="CoA_transf_3"/>
    <property type="match status" value="1"/>
</dbReference>
<protein>
    <submittedName>
        <fullName evidence="2">CoA transferase</fullName>
    </submittedName>
</protein>
<sequence>MERWKEIERVPAPALIPAYGGLSGMRVLLTGSVVSAPFSATILAEHGAEVIHVERPGWGDPFRGQAPVITNGNGSGKPFELAGPEVPAHEKVSTGWIQDARNKLSFTLEVNLKKPEAKEIFLSLIKNCDVWLENMVWTEKLGITDEMLFEVNPKLVIAHISGFGRPQFGGVPEECDRPSYDAIGQAEGGWMHLNGYPDMPPSLGGAFINDYVTAMFCVSGILVAYINAQVTGQGQVVDVAQTECMSRCLNDTFVNYFTLGMVKNRGGNKIPIFQPANLFKTKDGYLFIGAYGPAVYGRTLKAMDIDVEKYPHEKAGGSKEAVDSELGRELHALIEEWMAARTSEEAAAQFRKFKVPCGIPRTAAELVNSEHYQKRGNWIQYEDQTLGKTITTYGFVPKMSRTKQRVWRGAPRIGQDTEAILKTLVGYSDSEIQGLKGKGIID</sequence>
<dbReference type="PANTHER" id="PTHR48207:SF3">
    <property type="entry name" value="SUCCINATE--HYDROXYMETHYLGLUTARATE COA-TRANSFERASE"/>
    <property type="match status" value="1"/>
</dbReference>
<dbReference type="InterPro" id="IPR003673">
    <property type="entry name" value="CoA-Trfase_fam_III"/>
</dbReference>
<accession>A0A9W6FUF0</accession>
<dbReference type="SUPFAM" id="SSF89796">
    <property type="entry name" value="CoA-transferase family III (CaiB/BaiF)"/>
    <property type="match status" value="1"/>
</dbReference>
<dbReference type="AlphaFoldDB" id="A0A9W6FUF0"/>
<keyword evidence="3" id="KW-1185">Reference proteome</keyword>
<dbReference type="EMBL" id="BSDR01000001">
    <property type="protein sequence ID" value="GLI35076.1"/>
    <property type="molecule type" value="Genomic_DNA"/>
</dbReference>
<reference evidence="2" key="1">
    <citation type="submission" date="2022-12" db="EMBL/GenBank/DDBJ databases">
        <title>Reference genome sequencing for broad-spectrum identification of bacterial and archaeal isolates by mass spectrometry.</title>
        <authorList>
            <person name="Sekiguchi Y."/>
            <person name="Tourlousse D.M."/>
        </authorList>
    </citation>
    <scope>NUCLEOTIDE SEQUENCE</scope>
    <source>
        <strain evidence="2">ASRB1</strain>
    </source>
</reference>
<name>A0A9W6FUF0_9BACT</name>
<keyword evidence="1 2" id="KW-0808">Transferase</keyword>
<organism evidence="2 3">
    <name type="scientific">Desulforhabdus amnigena</name>
    <dbReference type="NCBI Taxonomy" id="40218"/>
    <lineage>
        <taxon>Bacteria</taxon>
        <taxon>Pseudomonadati</taxon>
        <taxon>Thermodesulfobacteriota</taxon>
        <taxon>Syntrophobacteria</taxon>
        <taxon>Syntrophobacterales</taxon>
        <taxon>Syntrophobacteraceae</taxon>
        <taxon>Desulforhabdus</taxon>
    </lineage>
</organism>
<dbReference type="Gene3D" id="3.40.50.10540">
    <property type="entry name" value="Crotonobetainyl-coa:carnitine coa-transferase, domain 1"/>
    <property type="match status" value="1"/>
</dbReference>
<dbReference type="PANTHER" id="PTHR48207">
    <property type="entry name" value="SUCCINATE--HYDROXYMETHYLGLUTARATE COA-TRANSFERASE"/>
    <property type="match status" value="1"/>
</dbReference>
<dbReference type="InterPro" id="IPR044855">
    <property type="entry name" value="CoA-Trfase_III_dom3_sf"/>
</dbReference>
<comment type="caution">
    <text evidence="2">The sequence shown here is derived from an EMBL/GenBank/DDBJ whole genome shotgun (WGS) entry which is preliminary data.</text>
</comment>
<dbReference type="GO" id="GO:0008410">
    <property type="term" value="F:CoA-transferase activity"/>
    <property type="evidence" value="ECO:0007669"/>
    <property type="project" value="TreeGrafter"/>
</dbReference>
<dbReference type="Proteomes" id="UP001144372">
    <property type="component" value="Unassembled WGS sequence"/>
</dbReference>
<evidence type="ECO:0000256" key="1">
    <source>
        <dbReference type="ARBA" id="ARBA00022679"/>
    </source>
</evidence>
<dbReference type="RefSeq" id="WP_281794624.1">
    <property type="nucleotide sequence ID" value="NZ_BSDR01000001.1"/>
</dbReference>
<evidence type="ECO:0000313" key="3">
    <source>
        <dbReference type="Proteomes" id="UP001144372"/>
    </source>
</evidence>
<dbReference type="Gene3D" id="3.30.1540.10">
    <property type="entry name" value="formyl-coa transferase, domain 3"/>
    <property type="match status" value="1"/>
</dbReference>
<proteinExistence type="predicted"/>
<dbReference type="InterPro" id="IPR023606">
    <property type="entry name" value="CoA-Trfase_III_dom_1_sf"/>
</dbReference>
<evidence type="ECO:0000313" key="2">
    <source>
        <dbReference type="EMBL" id="GLI35076.1"/>
    </source>
</evidence>